<reference evidence="2" key="1">
    <citation type="submission" date="2020-04" db="EMBL/GenBank/DDBJ databases">
        <authorList>
            <person name="Zhang T."/>
        </authorList>
    </citation>
    <scope>NUCLEOTIDE SEQUENCE</scope>
    <source>
        <strain evidence="2">HKST-UBA02</strain>
    </source>
</reference>
<accession>A0A956N8I9</accession>
<protein>
    <submittedName>
        <fullName evidence="2">T9SS type A sorting domain-containing protein</fullName>
    </submittedName>
</protein>
<dbReference type="Proteomes" id="UP000739538">
    <property type="component" value="Unassembled WGS sequence"/>
</dbReference>
<dbReference type="NCBIfam" id="TIGR04183">
    <property type="entry name" value="Por_Secre_tail"/>
    <property type="match status" value="1"/>
</dbReference>
<evidence type="ECO:0000313" key="3">
    <source>
        <dbReference type="Proteomes" id="UP000739538"/>
    </source>
</evidence>
<organism evidence="2 3">
    <name type="scientific">Eiseniibacteriota bacterium</name>
    <dbReference type="NCBI Taxonomy" id="2212470"/>
    <lineage>
        <taxon>Bacteria</taxon>
        <taxon>Candidatus Eiseniibacteriota</taxon>
    </lineage>
</organism>
<dbReference type="Gene3D" id="2.60.40.4070">
    <property type="match status" value="1"/>
</dbReference>
<dbReference type="Gene3D" id="3.60.10.10">
    <property type="entry name" value="Endonuclease/exonuclease/phosphatase"/>
    <property type="match status" value="1"/>
</dbReference>
<evidence type="ECO:0000259" key="1">
    <source>
        <dbReference type="Pfam" id="PF13860"/>
    </source>
</evidence>
<dbReference type="InterPro" id="IPR036691">
    <property type="entry name" value="Endo/exonu/phosph_ase_sf"/>
</dbReference>
<dbReference type="EMBL" id="JAGQHS010000006">
    <property type="protein sequence ID" value="MCA9754577.1"/>
    <property type="molecule type" value="Genomic_DNA"/>
</dbReference>
<proteinExistence type="predicted"/>
<sequence length="664" mass="70995">MSQSRLLPTLRGCAATALGPLGTRALGVLGAVTLTALAVSPAQAIRVASYNLLNYSSGREAQFRVTLGYMDVDVLFVEEILSQTAVNQFKTQVLDVLNPGEWAAAPFVNGPDTDSGMFYRTAKVQFIDHVVIPTALRDIDEYTFRPVGYDDSSANIRGYVVHLKASQGSTEEQQRLAEVQLMRARMETFPAGQNYFITGDFNIYTSTEPAYAYMLSTTGGTAGVVQDPIAAPGNWHNNGSFASIHTQSPRTTQFGGGANGGLDDRFDMLLVSPSSMDDEGWDCLTSTYRAVGQDGLHFNLAVIDNPPNQDVPQEVAQALHDGSDHLPLMVDFQVPPILETVTDIALGPVFVGGSAQTIIPVSNAASAPADELDYFFVGATGFVVPAGSFTAEAEETPNQHIVSLDTGTAALYADAIQIVTDDPDEETRYVSATGAVFRHAVPSLAGDTSVTAGTLDFGSQAPGPFPTQDAVVWNLDYDAIQGLLDVYDAELTGDARFSFSAPFDARQIGDTPEAWTLEFDGVGAPLGVYEATLVFHTRDQQDVPGALDQADLTLSLVANVNDASDVYSPVDQWETKLRGIEPNPFANGTDVVFSLAQPSQIRLAVYDAGGRALRTLAGGTMVAGEHRISWDGRDDLGRELGAGIYFLRLTTPAGGETKHVVKIR</sequence>
<reference evidence="2" key="2">
    <citation type="journal article" date="2021" name="Microbiome">
        <title>Successional dynamics and alternative stable states in a saline activated sludge microbial community over 9 years.</title>
        <authorList>
            <person name="Wang Y."/>
            <person name="Ye J."/>
            <person name="Ju F."/>
            <person name="Liu L."/>
            <person name="Boyd J.A."/>
            <person name="Deng Y."/>
            <person name="Parks D.H."/>
            <person name="Jiang X."/>
            <person name="Yin X."/>
            <person name="Woodcroft B.J."/>
            <person name="Tyson G.W."/>
            <person name="Hugenholtz P."/>
            <person name="Polz M.F."/>
            <person name="Zhang T."/>
        </authorList>
    </citation>
    <scope>NUCLEOTIDE SEQUENCE</scope>
    <source>
        <strain evidence="2">HKST-UBA02</strain>
    </source>
</reference>
<gene>
    <name evidence="2" type="ORF">KDA27_02155</name>
</gene>
<dbReference type="AlphaFoldDB" id="A0A956N8I9"/>
<feature type="domain" description="FlgD/Vpr Ig-like" evidence="1">
    <location>
        <begin position="593"/>
        <end position="651"/>
    </location>
</feature>
<dbReference type="SUPFAM" id="SSF56219">
    <property type="entry name" value="DNase I-like"/>
    <property type="match status" value="1"/>
</dbReference>
<dbReference type="Pfam" id="PF13860">
    <property type="entry name" value="FlgD_ig"/>
    <property type="match status" value="1"/>
</dbReference>
<dbReference type="InterPro" id="IPR025965">
    <property type="entry name" value="FlgD/Vpr_Ig-like"/>
</dbReference>
<name>A0A956N8I9_UNCEI</name>
<dbReference type="InterPro" id="IPR026444">
    <property type="entry name" value="Secre_tail"/>
</dbReference>
<evidence type="ECO:0000313" key="2">
    <source>
        <dbReference type="EMBL" id="MCA9754577.1"/>
    </source>
</evidence>
<comment type="caution">
    <text evidence="2">The sequence shown here is derived from an EMBL/GenBank/DDBJ whole genome shotgun (WGS) entry which is preliminary data.</text>
</comment>